<dbReference type="AlphaFoldDB" id="A0A5J5GIN6"/>
<dbReference type="InterPro" id="IPR038735">
    <property type="entry name" value="MSMEG_1276-like_NTP-PPase_dom"/>
</dbReference>
<dbReference type="GO" id="GO:0016787">
    <property type="term" value="F:hydrolase activity"/>
    <property type="evidence" value="ECO:0007669"/>
    <property type="project" value="UniProtKB-KW"/>
</dbReference>
<keyword evidence="1" id="KW-0378">Hydrolase</keyword>
<dbReference type="CDD" id="cd11532">
    <property type="entry name" value="NTP-PPase_COG4997"/>
    <property type="match status" value="1"/>
</dbReference>
<reference evidence="1 2" key="1">
    <citation type="submission" date="2019-09" db="EMBL/GenBank/DDBJ databases">
        <authorList>
            <person name="Park J.-S."/>
            <person name="Choi H.-J."/>
        </authorList>
    </citation>
    <scope>NUCLEOTIDE SEQUENCE [LARGE SCALE GENOMIC DNA]</scope>
    <source>
        <strain evidence="1 2">176SS1-4</strain>
    </source>
</reference>
<dbReference type="Proteomes" id="UP000326554">
    <property type="component" value="Unassembled WGS sequence"/>
</dbReference>
<dbReference type="RefSeq" id="WP_150445380.1">
    <property type="nucleotide sequence ID" value="NZ_VYQE01000003.1"/>
</dbReference>
<evidence type="ECO:0000313" key="1">
    <source>
        <dbReference type="EMBL" id="KAA9008096.1"/>
    </source>
</evidence>
<name>A0A5J5GIN6_9RHOB</name>
<accession>A0A5J5GIN6</accession>
<dbReference type="SUPFAM" id="SSF101386">
    <property type="entry name" value="all-alpha NTP pyrophosphatases"/>
    <property type="match status" value="1"/>
</dbReference>
<sequence>MWFCGVPQEYGIGRNVPWYRARETADAAPRVESKYKDFTVSRPDDLSDLPIPYCTIRLLPSVEYIRDESFLDKVIDVAKANRVPVKIEGSVLGHIYYRLCQAGVGVIIPRQAKYRKAPEKKIFGKIVRDRIPENIRKGGEEAVEATLRREDIDFGLGAKLIEELDEFLTTDDANERKAELADMLEVIMGLAAANSISWSEVISIAEAKREKSGGFERRRVLMETSLPSSREVSERRDLVSLSELSHISHSDRTSSIPFYSVLARYNRNGVSLRLKNSSAVIRVGLKNGRLLVTEEKTTRDHLEDGSVDDQFSLPLFD</sequence>
<dbReference type="EMBL" id="VYQE01000003">
    <property type="protein sequence ID" value="KAA9008096.1"/>
    <property type="molecule type" value="Genomic_DNA"/>
</dbReference>
<evidence type="ECO:0000313" key="2">
    <source>
        <dbReference type="Proteomes" id="UP000326554"/>
    </source>
</evidence>
<comment type="caution">
    <text evidence="1">The sequence shown here is derived from an EMBL/GenBank/DDBJ whole genome shotgun (WGS) entry which is preliminary data.</text>
</comment>
<gene>
    <name evidence="1" type="ORF">F3S47_11355</name>
</gene>
<keyword evidence="2" id="KW-1185">Reference proteome</keyword>
<organism evidence="1 2">
    <name type="scientific">Histidinibacterium aquaticum</name>
    <dbReference type="NCBI Taxonomy" id="2613962"/>
    <lineage>
        <taxon>Bacteria</taxon>
        <taxon>Pseudomonadati</taxon>
        <taxon>Pseudomonadota</taxon>
        <taxon>Alphaproteobacteria</taxon>
        <taxon>Rhodobacterales</taxon>
        <taxon>Paracoccaceae</taxon>
        <taxon>Histidinibacterium</taxon>
    </lineage>
</organism>
<proteinExistence type="predicted"/>
<protein>
    <submittedName>
        <fullName evidence="1">Nucleoside triphosphate pyrophosphohydrolase</fullName>
    </submittedName>
</protein>